<sequence length="160" mass="17380">MKKLLLVGLFAFAFAGAQAQELGIRSGVSAGNNVAVDALLSVGEFSRIHANASVGGGIGVDVLWDFFYRPFDISGENGFGWYMGVGPSMYAGRRYGHWGNDPLLTDNVFLLGASFEIGIDYHFDFPLALAVDYRPTFWIVEETHFGAGGFGVMARYCFGK</sequence>
<accession>A0ABT3CQ95</accession>
<feature type="signal peptide" evidence="1">
    <location>
        <begin position="1"/>
        <end position="19"/>
    </location>
</feature>
<evidence type="ECO:0000256" key="1">
    <source>
        <dbReference type="SAM" id="SignalP"/>
    </source>
</evidence>
<dbReference type="EMBL" id="JAOYOD010000001">
    <property type="protein sequence ID" value="MCV9385438.1"/>
    <property type="molecule type" value="Genomic_DNA"/>
</dbReference>
<feature type="chain" id="PRO_5046035502" evidence="1">
    <location>
        <begin position="20"/>
        <end position="160"/>
    </location>
</feature>
<dbReference type="RefSeq" id="WP_264136227.1">
    <property type="nucleotide sequence ID" value="NZ_JAOYOD010000001.1"/>
</dbReference>
<gene>
    <name evidence="2" type="ORF">N7U62_02130</name>
</gene>
<keyword evidence="3" id="KW-1185">Reference proteome</keyword>
<keyword evidence="1" id="KW-0732">Signal</keyword>
<name>A0ABT3CQ95_9BACT</name>
<evidence type="ECO:0000313" key="2">
    <source>
        <dbReference type="EMBL" id="MCV9385438.1"/>
    </source>
</evidence>
<proteinExistence type="predicted"/>
<reference evidence="2 3" key="1">
    <citation type="submission" date="2022-10" db="EMBL/GenBank/DDBJ databases">
        <title>Comparative genomics and taxonomic characterization of three novel marine species of genus Reichenbachiella exhibiting antioxidant and polysaccharide degradation activities.</title>
        <authorList>
            <person name="Muhammad N."/>
            <person name="Lee Y.-J."/>
            <person name="Ko J."/>
            <person name="Kim S.-G."/>
        </authorList>
    </citation>
    <scope>NUCLEOTIDE SEQUENCE [LARGE SCALE GENOMIC DNA]</scope>
    <source>
        <strain evidence="2 3">ABR2-5</strain>
    </source>
</reference>
<protein>
    <submittedName>
        <fullName evidence="2">Outer membrane insertion C- signal</fullName>
    </submittedName>
</protein>
<organism evidence="2 3">
    <name type="scientific">Reichenbachiella ulvae</name>
    <dbReference type="NCBI Taxonomy" id="2980104"/>
    <lineage>
        <taxon>Bacteria</taxon>
        <taxon>Pseudomonadati</taxon>
        <taxon>Bacteroidota</taxon>
        <taxon>Cytophagia</taxon>
        <taxon>Cytophagales</taxon>
        <taxon>Reichenbachiellaceae</taxon>
        <taxon>Reichenbachiella</taxon>
    </lineage>
</organism>
<comment type="caution">
    <text evidence="2">The sequence shown here is derived from an EMBL/GenBank/DDBJ whole genome shotgun (WGS) entry which is preliminary data.</text>
</comment>
<evidence type="ECO:0000313" key="3">
    <source>
        <dbReference type="Proteomes" id="UP001300692"/>
    </source>
</evidence>
<dbReference type="Proteomes" id="UP001300692">
    <property type="component" value="Unassembled WGS sequence"/>
</dbReference>